<dbReference type="RefSeq" id="WP_270877699.1">
    <property type="nucleotide sequence ID" value="NZ_JAQFVF010000005.1"/>
</dbReference>
<dbReference type="SUPFAM" id="SSF56349">
    <property type="entry name" value="DNA breaking-rejoining enzymes"/>
    <property type="match status" value="1"/>
</dbReference>
<dbReference type="InterPro" id="IPR011010">
    <property type="entry name" value="DNA_brk_join_enz"/>
</dbReference>
<name>A0ABW0KHE1_9BACL</name>
<dbReference type="Gene3D" id="1.10.150.130">
    <property type="match status" value="1"/>
</dbReference>
<keyword evidence="3" id="KW-0233">DNA recombination</keyword>
<dbReference type="PANTHER" id="PTHR30349:SF41">
    <property type="entry name" value="INTEGRASE_RECOMBINASE PROTEIN MJ0367-RELATED"/>
    <property type="match status" value="1"/>
</dbReference>
<feature type="domain" description="Tyr recombinase" evidence="4">
    <location>
        <begin position="341"/>
        <end position="532"/>
    </location>
</feature>
<dbReference type="Gene3D" id="1.10.443.10">
    <property type="entry name" value="Intergrase catalytic core"/>
    <property type="match status" value="1"/>
</dbReference>
<protein>
    <submittedName>
        <fullName evidence="5">Site-specific integrase</fullName>
    </submittedName>
</protein>
<evidence type="ECO:0000256" key="1">
    <source>
        <dbReference type="ARBA" id="ARBA00008857"/>
    </source>
</evidence>
<dbReference type="InterPro" id="IPR013762">
    <property type="entry name" value="Integrase-like_cat_sf"/>
</dbReference>
<organism evidence="5 6">
    <name type="scientific">Paenibacillus aestuarii</name>
    <dbReference type="NCBI Taxonomy" id="516965"/>
    <lineage>
        <taxon>Bacteria</taxon>
        <taxon>Bacillati</taxon>
        <taxon>Bacillota</taxon>
        <taxon>Bacilli</taxon>
        <taxon>Bacillales</taxon>
        <taxon>Paenibacillaceae</taxon>
        <taxon>Paenibacillus</taxon>
    </lineage>
</organism>
<gene>
    <name evidence="5" type="ORF">ACFPOG_28650</name>
</gene>
<dbReference type="EMBL" id="JBHSMJ010000042">
    <property type="protein sequence ID" value="MFC5452183.1"/>
    <property type="molecule type" value="Genomic_DNA"/>
</dbReference>
<dbReference type="CDD" id="cd00397">
    <property type="entry name" value="DNA_BRE_C"/>
    <property type="match status" value="1"/>
</dbReference>
<dbReference type="PANTHER" id="PTHR30349">
    <property type="entry name" value="PHAGE INTEGRASE-RELATED"/>
    <property type="match status" value="1"/>
</dbReference>
<reference evidence="6" key="1">
    <citation type="journal article" date="2019" name="Int. J. Syst. Evol. Microbiol.">
        <title>The Global Catalogue of Microorganisms (GCM) 10K type strain sequencing project: providing services to taxonomists for standard genome sequencing and annotation.</title>
        <authorList>
            <consortium name="The Broad Institute Genomics Platform"/>
            <consortium name="The Broad Institute Genome Sequencing Center for Infectious Disease"/>
            <person name="Wu L."/>
            <person name="Ma J."/>
        </authorList>
    </citation>
    <scope>NUCLEOTIDE SEQUENCE [LARGE SCALE GENOMIC DNA]</scope>
    <source>
        <strain evidence="6">KACC 11904</strain>
    </source>
</reference>
<evidence type="ECO:0000313" key="5">
    <source>
        <dbReference type="EMBL" id="MFC5452183.1"/>
    </source>
</evidence>
<proteinExistence type="inferred from homology"/>
<dbReference type="Pfam" id="PF00589">
    <property type="entry name" value="Phage_integrase"/>
    <property type="match status" value="1"/>
</dbReference>
<comment type="similarity">
    <text evidence="1">Belongs to the 'phage' integrase family.</text>
</comment>
<dbReference type="PROSITE" id="PS51898">
    <property type="entry name" value="TYR_RECOMBINASE"/>
    <property type="match status" value="1"/>
</dbReference>
<dbReference type="InterPro" id="IPR002104">
    <property type="entry name" value="Integrase_catalytic"/>
</dbReference>
<evidence type="ECO:0000256" key="2">
    <source>
        <dbReference type="ARBA" id="ARBA00023125"/>
    </source>
</evidence>
<evidence type="ECO:0000313" key="6">
    <source>
        <dbReference type="Proteomes" id="UP001596044"/>
    </source>
</evidence>
<accession>A0ABW0KHE1</accession>
<evidence type="ECO:0000256" key="3">
    <source>
        <dbReference type="ARBA" id="ARBA00023172"/>
    </source>
</evidence>
<dbReference type="InterPro" id="IPR010998">
    <property type="entry name" value="Integrase_recombinase_N"/>
</dbReference>
<sequence length="532" mass="62748">MSEFQFIESNEVVMTFLTSATVSDLQNKAIRDEVFTLAKLKISRDYKKFNIFLDARCKELLNPTICSVEISQEIISKSSSSNIEYALVSGLNSRRTNNYYKQELFNERNNADELNGIPQNPGQSDTNEFIEFIRTIGIKYEKRHEENILSFFFYCIARNIINNELFEGKLTYGLKEYKRYLYELVLANKLKRNEYHQRLFSLDLYFRFLARIKDLVFTLEKPIANPLYPLFDDLGCTAFRKFIEELVDKNHLTIASFIVQIRMFLRHLGNEVSKNIESLHPRHIQTFESILMQRVLFEEIKQCSAFTILHHIRRFINFLYRNDYISFQYVVPEKFRPKLTRDNEYVDVESRENFLTYILNSSVKNRKRDFCIVLLFIETGCRPLEISTLRIIDIDIKEHTISLFSKKSRTRTLKVTPFVISVLSDFIKTERAHTLPHAPLFVTRFDAPINTQIISCMIRKYNQVAFSETKFSAKSFRHTYITDALNNRNDFNAVSESVGHKKWCSTMHYLYRSIPTLLSHTLPYNPMTKGNH</sequence>
<evidence type="ECO:0000259" key="4">
    <source>
        <dbReference type="PROSITE" id="PS51898"/>
    </source>
</evidence>
<keyword evidence="6" id="KW-1185">Reference proteome</keyword>
<dbReference type="InterPro" id="IPR050090">
    <property type="entry name" value="Tyrosine_recombinase_XerCD"/>
</dbReference>
<keyword evidence="2" id="KW-0238">DNA-binding</keyword>
<dbReference type="Proteomes" id="UP001596044">
    <property type="component" value="Unassembled WGS sequence"/>
</dbReference>
<comment type="caution">
    <text evidence="5">The sequence shown here is derived from an EMBL/GenBank/DDBJ whole genome shotgun (WGS) entry which is preliminary data.</text>
</comment>